<gene>
    <name evidence="2" type="ORF">A3C92_01655</name>
</gene>
<organism evidence="2 3">
    <name type="scientific">Candidatus Sungbacteria bacterium RIFCSPHIGHO2_02_FULL_53_17</name>
    <dbReference type="NCBI Taxonomy" id="1802275"/>
    <lineage>
        <taxon>Bacteria</taxon>
        <taxon>Candidatus Sungiibacteriota</taxon>
    </lineage>
</organism>
<dbReference type="AlphaFoldDB" id="A0A1G2KXM7"/>
<name>A0A1G2KXM7_9BACT</name>
<dbReference type="EMBL" id="MHQN01000022">
    <property type="protein sequence ID" value="OHA03201.1"/>
    <property type="molecule type" value="Genomic_DNA"/>
</dbReference>
<sequence>MQQHASSKIIWLVIAAVVVAGGVFLYYRIQDAPLAYPAAESTSDELSAAGTADLEAELQGMDLENMDAEIPDIEKEVNQ</sequence>
<reference evidence="2 3" key="1">
    <citation type="journal article" date="2016" name="Nat. Commun.">
        <title>Thousands of microbial genomes shed light on interconnected biogeochemical processes in an aquifer system.</title>
        <authorList>
            <person name="Anantharaman K."/>
            <person name="Brown C.T."/>
            <person name="Hug L.A."/>
            <person name="Sharon I."/>
            <person name="Castelle C.J."/>
            <person name="Probst A.J."/>
            <person name="Thomas B.C."/>
            <person name="Singh A."/>
            <person name="Wilkins M.J."/>
            <person name="Karaoz U."/>
            <person name="Brodie E.L."/>
            <person name="Williams K.H."/>
            <person name="Hubbard S.S."/>
            <person name="Banfield J.F."/>
        </authorList>
    </citation>
    <scope>NUCLEOTIDE SEQUENCE [LARGE SCALE GENOMIC DNA]</scope>
</reference>
<evidence type="ECO:0000313" key="3">
    <source>
        <dbReference type="Proteomes" id="UP000177177"/>
    </source>
</evidence>
<comment type="caution">
    <text evidence="2">The sequence shown here is derived from an EMBL/GenBank/DDBJ whole genome shotgun (WGS) entry which is preliminary data.</text>
</comment>
<accession>A0A1G2KXM7</accession>
<keyword evidence="1" id="KW-1133">Transmembrane helix</keyword>
<proteinExistence type="predicted"/>
<keyword evidence="1" id="KW-0812">Transmembrane</keyword>
<evidence type="ECO:0000313" key="2">
    <source>
        <dbReference type="EMBL" id="OHA03201.1"/>
    </source>
</evidence>
<keyword evidence="1" id="KW-0472">Membrane</keyword>
<protein>
    <submittedName>
        <fullName evidence="2">Uncharacterized protein</fullName>
    </submittedName>
</protein>
<dbReference type="Proteomes" id="UP000177177">
    <property type="component" value="Unassembled WGS sequence"/>
</dbReference>
<evidence type="ECO:0000256" key="1">
    <source>
        <dbReference type="SAM" id="Phobius"/>
    </source>
</evidence>
<feature type="transmembrane region" description="Helical" evidence="1">
    <location>
        <begin position="9"/>
        <end position="27"/>
    </location>
</feature>